<accession>A0A285NFT0</accession>
<dbReference type="EMBL" id="OBEI01000003">
    <property type="protein sequence ID" value="SNZ07743.1"/>
    <property type="molecule type" value="Genomic_DNA"/>
</dbReference>
<keyword evidence="2" id="KW-1185">Reference proteome</keyword>
<gene>
    <name evidence="1" type="ORF">SAMN06265182_0995</name>
</gene>
<sequence>MAENRIITFEKNKCWINGNEFFGTAEEGSVEAKRKMLDYDGMAMPAPVKIPSGKLEAMTAKLKVKLSDPIVLTELSKNRGFVEVRLKGKAAVMNSTQGFVNDEDITTRIKGFVEEIPTPTHKDGEIPSKEFTINALYLEVSKNGSVILKVDVSSGEVIPQDLV</sequence>
<dbReference type="OrthoDB" id="8900117at2"/>
<dbReference type="AlphaFoldDB" id="A0A285NFT0"/>
<organism evidence="1 2">
    <name type="scientific">Persephonella hydrogeniphila</name>
    <dbReference type="NCBI Taxonomy" id="198703"/>
    <lineage>
        <taxon>Bacteria</taxon>
        <taxon>Pseudomonadati</taxon>
        <taxon>Aquificota</taxon>
        <taxon>Aquificia</taxon>
        <taxon>Aquificales</taxon>
        <taxon>Hydrogenothermaceae</taxon>
        <taxon>Persephonella</taxon>
    </lineage>
</organism>
<proteinExistence type="predicted"/>
<dbReference type="Proteomes" id="UP000219036">
    <property type="component" value="Unassembled WGS sequence"/>
</dbReference>
<dbReference type="InterPro" id="IPR006498">
    <property type="entry name" value="Tail_tube"/>
</dbReference>
<protein>
    <submittedName>
        <fullName evidence="1">Phage tail tube protein FII</fullName>
    </submittedName>
</protein>
<name>A0A285NFT0_9AQUI</name>
<dbReference type="Pfam" id="PF04985">
    <property type="entry name" value="Phage_tube"/>
    <property type="match status" value="1"/>
</dbReference>
<evidence type="ECO:0000313" key="2">
    <source>
        <dbReference type="Proteomes" id="UP000219036"/>
    </source>
</evidence>
<evidence type="ECO:0000313" key="1">
    <source>
        <dbReference type="EMBL" id="SNZ07743.1"/>
    </source>
</evidence>
<reference evidence="2" key="1">
    <citation type="submission" date="2017-09" db="EMBL/GenBank/DDBJ databases">
        <authorList>
            <person name="Varghese N."/>
            <person name="Submissions S."/>
        </authorList>
    </citation>
    <scope>NUCLEOTIDE SEQUENCE [LARGE SCALE GENOMIC DNA]</scope>
    <source>
        <strain evidence="2">DSM 15103</strain>
    </source>
</reference>
<dbReference type="RefSeq" id="WP_097000172.1">
    <property type="nucleotide sequence ID" value="NZ_OBEI01000003.1"/>
</dbReference>